<dbReference type="RefSeq" id="WP_378322277.1">
    <property type="nucleotide sequence ID" value="NZ_JBHTGP010000003.1"/>
</dbReference>
<comment type="caution">
    <text evidence="2">The sequence shown here is derived from an EMBL/GenBank/DDBJ whole genome shotgun (WGS) entry which is preliminary data.</text>
</comment>
<accession>A0ABW2XI19</accession>
<evidence type="ECO:0000313" key="2">
    <source>
        <dbReference type="EMBL" id="MFD0684382.1"/>
    </source>
</evidence>
<organism evidence="2 3">
    <name type="scientific">Actinomadura fibrosa</name>
    <dbReference type="NCBI Taxonomy" id="111802"/>
    <lineage>
        <taxon>Bacteria</taxon>
        <taxon>Bacillati</taxon>
        <taxon>Actinomycetota</taxon>
        <taxon>Actinomycetes</taxon>
        <taxon>Streptosporangiales</taxon>
        <taxon>Thermomonosporaceae</taxon>
        <taxon>Actinomadura</taxon>
    </lineage>
</organism>
<proteinExistence type="predicted"/>
<name>A0ABW2XI19_9ACTN</name>
<gene>
    <name evidence="2" type="ORF">ACFQZM_07750</name>
</gene>
<evidence type="ECO:0000256" key="1">
    <source>
        <dbReference type="SAM" id="MobiDB-lite"/>
    </source>
</evidence>
<feature type="region of interest" description="Disordered" evidence="1">
    <location>
        <begin position="496"/>
        <end position="515"/>
    </location>
</feature>
<sequence length="624" mass="66164">MPVVDEAGAERAQGAPPIGRVRPGCPVCGCPIAHLEERCAECRWPLHGEWRLGAPGPEAVRAFEAELAAARRARDLLAVVRAGLADAVYVRGGTPSPAEWELARRAVAAPPVTDAVLRAVLARALHGLGPDSGLVIAETSADHALAVTRVRLDELGVPRGSETSETVGWDAALPMLSRDPGERRFQLAGGIAELDRDTLWRALRDGLPQRLGERGDAVVLVNREVGWPVPDRVVRILRKRHPSAEVVPAGRATVRDLLDELVAALPARHEVGLLAAWVEPGTRRVRPRLIPLFAAGTPAGTERAVAVARPPGDADATVLAAVAATPDRWTLLTAGAARLPAGSRTEVRAVLDGPGRVRITAPDGLRPVTERLPEMLDGLPERLDVLTEPVDLICAVELGGVDELVQRRLDLLRGLVSVLDVTYPGSDLVRVAVLGYRDHAYGRGRERRRAVLGDWLGTPVKAVEALGRLRPSPVEYPEASPVEDVLHEIAARLARGRTPSTGPVPLPGDAARAPERAPARTVLLTVGARPPHPPVQGDDDVLPCQFERNWQAALAGIARAGASCAAVLPPGADRGHPVWAALGAGGLHDIDDIDARRLGVGLGLLPPVPQNLTLPLADPERGAR</sequence>
<reference evidence="3" key="1">
    <citation type="journal article" date="2019" name="Int. J. Syst. Evol. Microbiol.">
        <title>The Global Catalogue of Microorganisms (GCM) 10K type strain sequencing project: providing services to taxonomists for standard genome sequencing and annotation.</title>
        <authorList>
            <consortium name="The Broad Institute Genomics Platform"/>
            <consortium name="The Broad Institute Genome Sequencing Center for Infectious Disease"/>
            <person name="Wu L."/>
            <person name="Ma J."/>
        </authorList>
    </citation>
    <scope>NUCLEOTIDE SEQUENCE [LARGE SCALE GENOMIC DNA]</scope>
    <source>
        <strain evidence="3">JCM 9371</strain>
    </source>
</reference>
<evidence type="ECO:0000313" key="3">
    <source>
        <dbReference type="Proteomes" id="UP001597063"/>
    </source>
</evidence>
<protein>
    <submittedName>
        <fullName evidence="2">Uncharacterized protein</fullName>
    </submittedName>
</protein>
<keyword evidence="3" id="KW-1185">Reference proteome</keyword>
<dbReference type="EMBL" id="JBHTGP010000003">
    <property type="protein sequence ID" value="MFD0684382.1"/>
    <property type="molecule type" value="Genomic_DNA"/>
</dbReference>
<dbReference type="Proteomes" id="UP001597063">
    <property type="component" value="Unassembled WGS sequence"/>
</dbReference>